<proteinExistence type="predicted"/>
<reference evidence="2" key="2">
    <citation type="submission" date="2021-12" db="EMBL/GenBank/DDBJ databases">
        <title>Resequencing data analysis of finger millet.</title>
        <authorList>
            <person name="Hatakeyama M."/>
            <person name="Aluri S."/>
            <person name="Balachadran M.T."/>
            <person name="Sivarajan S.R."/>
            <person name="Poveda L."/>
            <person name="Shimizu-Inatsugi R."/>
            <person name="Schlapbach R."/>
            <person name="Sreeman S.M."/>
            <person name="Shimizu K.K."/>
        </authorList>
    </citation>
    <scope>NUCLEOTIDE SEQUENCE</scope>
</reference>
<dbReference type="Proteomes" id="UP001054889">
    <property type="component" value="Unassembled WGS sequence"/>
</dbReference>
<comment type="caution">
    <text evidence="2">The sequence shown here is derived from an EMBL/GenBank/DDBJ whole genome shotgun (WGS) entry which is preliminary data.</text>
</comment>
<gene>
    <name evidence="2" type="primary">gb13232</name>
    <name evidence="2" type="ORF">PR202_gb13232</name>
</gene>
<evidence type="ECO:0000313" key="3">
    <source>
        <dbReference type="Proteomes" id="UP001054889"/>
    </source>
</evidence>
<accession>A0AAV5EPQ2</accession>
<evidence type="ECO:0000313" key="2">
    <source>
        <dbReference type="EMBL" id="GJN25409.1"/>
    </source>
</evidence>
<keyword evidence="3" id="KW-1185">Reference proteome</keyword>
<sequence length="104" mass="11529">MAAAGWGKISSGERRTHRKGYRVRTEQRIFLQGCDAFERRWGEATRGGAFEEDAAPGVRKKRDPHGSEMTWRSKERDARRGERCGWRSCGSACGEAVSGLGVVG</sequence>
<dbReference type="EMBL" id="BQKI01000078">
    <property type="protein sequence ID" value="GJN25409.1"/>
    <property type="molecule type" value="Genomic_DNA"/>
</dbReference>
<organism evidence="2 3">
    <name type="scientific">Eleusine coracana subsp. coracana</name>
    <dbReference type="NCBI Taxonomy" id="191504"/>
    <lineage>
        <taxon>Eukaryota</taxon>
        <taxon>Viridiplantae</taxon>
        <taxon>Streptophyta</taxon>
        <taxon>Embryophyta</taxon>
        <taxon>Tracheophyta</taxon>
        <taxon>Spermatophyta</taxon>
        <taxon>Magnoliopsida</taxon>
        <taxon>Liliopsida</taxon>
        <taxon>Poales</taxon>
        <taxon>Poaceae</taxon>
        <taxon>PACMAD clade</taxon>
        <taxon>Chloridoideae</taxon>
        <taxon>Cynodonteae</taxon>
        <taxon>Eleusininae</taxon>
        <taxon>Eleusine</taxon>
    </lineage>
</organism>
<name>A0AAV5EPQ2_ELECO</name>
<protein>
    <submittedName>
        <fullName evidence="2">Uncharacterized protein</fullName>
    </submittedName>
</protein>
<reference evidence="2" key="1">
    <citation type="journal article" date="2018" name="DNA Res.">
        <title>Multiple hybrid de novo genome assembly of finger millet, an orphan allotetraploid crop.</title>
        <authorList>
            <person name="Hatakeyama M."/>
            <person name="Aluri S."/>
            <person name="Balachadran M.T."/>
            <person name="Sivarajan S.R."/>
            <person name="Patrignani A."/>
            <person name="Gruter S."/>
            <person name="Poveda L."/>
            <person name="Shimizu-Inatsugi R."/>
            <person name="Baeten J."/>
            <person name="Francoijs K.J."/>
            <person name="Nataraja K.N."/>
            <person name="Reddy Y.A.N."/>
            <person name="Phadnis S."/>
            <person name="Ravikumar R.L."/>
            <person name="Schlapbach R."/>
            <person name="Sreeman S.M."/>
            <person name="Shimizu K.K."/>
        </authorList>
    </citation>
    <scope>NUCLEOTIDE SEQUENCE</scope>
</reference>
<evidence type="ECO:0000256" key="1">
    <source>
        <dbReference type="SAM" id="MobiDB-lite"/>
    </source>
</evidence>
<dbReference type="AlphaFoldDB" id="A0AAV5EPQ2"/>
<feature type="region of interest" description="Disordered" evidence="1">
    <location>
        <begin position="54"/>
        <end position="74"/>
    </location>
</feature>